<dbReference type="EMBL" id="PFBQ01000057">
    <property type="protein sequence ID" value="PIR80608.1"/>
    <property type="molecule type" value="Genomic_DNA"/>
</dbReference>
<sequence length="399" mass="44156">MNTTTKKYLAFASYDFSNSGYVIMFQSFLFPVVLTSVLASTSFDANKTWAWLVMASSIISVVGAPFLGKLADKIGKWKVFSLMVALAGLLAALTINSLSAWILIIGFLIFNTAFEFSQSLYDSFLRNVEQDEKATTSLSTFAWGVGYLGGAIFSIIYLFMQKNDISNSLMLTIFAFLFLVLSIPAIISFKKIEREKKIDIELDENLKDILHPKNPVPWVHLFIYWVIADCVAAAVYFLPLYLQQELKIEIKTVGMLLLGAQVLAFPATIFMGKVANKIGRIRTIKISLLIWGLSLFLLLLFAKGIKDIIPIMIMVSFVIGTTQSILRAHFATRVSVDKSGEGLGFYAVAQKSASIISPALIILVTTITNSIKPAFVVLLLLVTIGFLLAPQLNKKQLVQ</sequence>
<dbReference type="Pfam" id="PF07690">
    <property type="entry name" value="MFS_1"/>
    <property type="match status" value="1"/>
</dbReference>
<dbReference type="PANTHER" id="PTHR23519">
    <property type="entry name" value="AUTOPHAGY-RELATED PROTEIN 22"/>
    <property type="match status" value="1"/>
</dbReference>
<feature type="transmembrane region" description="Helical" evidence="5">
    <location>
        <begin position="21"/>
        <end position="43"/>
    </location>
</feature>
<feature type="transmembrane region" description="Helical" evidence="5">
    <location>
        <begin position="308"/>
        <end position="330"/>
    </location>
</feature>
<feature type="transmembrane region" description="Helical" evidence="5">
    <location>
        <begin position="284"/>
        <end position="302"/>
    </location>
</feature>
<name>A0A2H0U534_9BACT</name>
<feature type="transmembrane region" description="Helical" evidence="5">
    <location>
        <begin position="79"/>
        <end position="95"/>
    </location>
</feature>
<comment type="subcellular location">
    <subcellularLocation>
        <location evidence="1">Endomembrane system</location>
        <topology evidence="1">Multi-pass membrane protein</topology>
    </subcellularLocation>
</comment>
<keyword evidence="4 5" id="KW-0472">Membrane</keyword>
<dbReference type="Proteomes" id="UP000229128">
    <property type="component" value="Unassembled WGS sequence"/>
</dbReference>
<feature type="transmembrane region" description="Helical" evidence="5">
    <location>
        <begin position="165"/>
        <end position="187"/>
    </location>
</feature>
<evidence type="ECO:0000256" key="4">
    <source>
        <dbReference type="ARBA" id="ARBA00023136"/>
    </source>
</evidence>
<feature type="transmembrane region" description="Helical" evidence="5">
    <location>
        <begin position="342"/>
        <end position="364"/>
    </location>
</feature>
<dbReference type="PROSITE" id="PS50850">
    <property type="entry name" value="MFS"/>
    <property type="match status" value="1"/>
</dbReference>
<evidence type="ECO:0000313" key="7">
    <source>
        <dbReference type="EMBL" id="PIR80608.1"/>
    </source>
</evidence>
<dbReference type="SUPFAM" id="SSF103473">
    <property type="entry name" value="MFS general substrate transporter"/>
    <property type="match status" value="1"/>
</dbReference>
<keyword evidence="3 5" id="KW-1133">Transmembrane helix</keyword>
<dbReference type="InterPro" id="IPR036259">
    <property type="entry name" value="MFS_trans_sf"/>
</dbReference>
<dbReference type="PANTHER" id="PTHR23519:SF1">
    <property type="entry name" value="AUTOPHAGY-RELATED PROTEIN 22"/>
    <property type="match status" value="1"/>
</dbReference>
<evidence type="ECO:0000313" key="8">
    <source>
        <dbReference type="Proteomes" id="UP000229128"/>
    </source>
</evidence>
<dbReference type="GO" id="GO:0022857">
    <property type="term" value="F:transmembrane transporter activity"/>
    <property type="evidence" value="ECO:0007669"/>
    <property type="project" value="InterPro"/>
</dbReference>
<gene>
    <name evidence="7" type="ORF">COU24_03060</name>
</gene>
<feature type="transmembrane region" description="Helical" evidence="5">
    <location>
        <begin position="221"/>
        <end position="241"/>
    </location>
</feature>
<feature type="transmembrane region" description="Helical" evidence="5">
    <location>
        <begin position="253"/>
        <end position="272"/>
    </location>
</feature>
<evidence type="ECO:0000256" key="3">
    <source>
        <dbReference type="ARBA" id="ARBA00022989"/>
    </source>
</evidence>
<feature type="transmembrane region" description="Helical" evidence="5">
    <location>
        <begin position="370"/>
        <end position="389"/>
    </location>
</feature>
<dbReference type="GO" id="GO:0012505">
    <property type="term" value="C:endomembrane system"/>
    <property type="evidence" value="ECO:0007669"/>
    <property type="project" value="UniProtKB-SubCell"/>
</dbReference>
<dbReference type="Gene3D" id="1.20.1250.20">
    <property type="entry name" value="MFS general substrate transporter like domains"/>
    <property type="match status" value="2"/>
</dbReference>
<evidence type="ECO:0000259" key="6">
    <source>
        <dbReference type="PROSITE" id="PS50850"/>
    </source>
</evidence>
<feature type="transmembrane region" description="Helical" evidence="5">
    <location>
        <begin position="141"/>
        <end position="159"/>
    </location>
</feature>
<proteinExistence type="predicted"/>
<comment type="caution">
    <text evidence="7">The sequence shown here is derived from an EMBL/GenBank/DDBJ whole genome shotgun (WGS) entry which is preliminary data.</text>
</comment>
<feature type="domain" description="Major facilitator superfamily (MFS) profile" evidence="6">
    <location>
        <begin position="1"/>
        <end position="397"/>
    </location>
</feature>
<keyword evidence="2 5" id="KW-0812">Transmembrane</keyword>
<feature type="transmembrane region" description="Helical" evidence="5">
    <location>
        <begin position="49"/>
        <end position="67"/>
    </location>
</feature>
<evidence type="ECO:0000256" key="2">
    <source>
        <dbReference type="ARBA" id="ARBA00022692"/>
    </source>
</evidence>
<reference evidence="8" key="1">
    <citation type="submission" date="2017-09" db="EMBL/GenBank/DDBJ databases">
        <title>Depth-based differentiation of microbial function through sediment-hosted aquifers and enrichment of novel symbionts in the deep terrestrial subsurface.</title>
        <authorList>
            <person name="Probst A.J."/>
            <person name="Ladd B."/>
            <person name="Jarett J.K."/>
            <person name="Geller-Mcgrath D.E."/>
            <person name="Sieber C.M.K."/>
            <person name="Emerson J.B."/>
            <person name="Anantharaman K."/>
            <person name="Thomas B.C."/>
            <person name="Malmstrom R."/>
            <person name="Stieglmeier M."/>
            <person name="Klingl A."/>
            <person name="Woyke T."/>
            <person name="Ryan C.M."/>
            <person name="Banfield J.F."/>
        </authorList>
    </citation>
    <scope>NUCLEOTIDE SEQUENCE [LARGE SCALE GENOMIC DNA]</scope>
</reference>
<dbReference type="InterPro" id="IPR011701">
    <property type="entry name" value="MFS"/>
</dbReference>
<evidence type="ECO:0000256" key="5">
    <source>
        <dbReference type="SAM" id="Phobius"/>
    </source>
</evidence>
<dbReference type="InterPro" id="IPR050495">
    <property type="entry name" value="ATG22/LtaA_families"/>
</dbReference>
<organism evidence="7 8">
    <name type="scientific">Candidatus Kuenenbacteria bacterium CG10_big_fil_rev_8_21_14_0_10_39_14</name>
    <dbReference type="NCBI Taxonomy" id="1974619"/>
    <lineage>
        <taxon>Bacteria</taxon>
        <taxon>Candidatus Kueneniibacteriota</taxon>
    </lineage>
</organism>
<evidence type="ECO:0000256" key="1">
    <source>
        <dbReference type="ARBA" id="ARBA00004127"/>
    </source>
</evidence>
<dbReference type="InterPro" id="IPR020846">
    <property type="entry name" value="MFS_dom"/>
</dbReference>
<protein>
    <recommendedName>
        <fullName evidence="6">Major facilitator superfamily (MFS) profile domain-containing protein</fullName>
    </recommendedName>
</protein>
<accession>A0A2H0U534</accession>
<dbReference type="AlphaFoldDB" id="A0A2H0U534"/>